<evidence type="ECO:0000313" key="3">
    <source>
        <dbReference type="Proteomes" id="UP000507470"/>
    </source>
</evidence>
<evidence type="ECO:0000313" key="2">
    <source>
        <dbReference type="EMBL" id="CAC5417161.1"/>
    </source>
</evidence>
<dbReference type="Proteomes" id="UP000507470">
    <property type="component" value="Unassembled WGS sequence"/>
</dbReference>
<dbReference type="EMBL" id="CACVKT020008729">
    <property type="protein sequence ID" value="CAC5417161.1"/>
    <property type="molecule type" value="Genomic_DNA"/>
</dbReference>
<reference evidence="2 3" key="1">
    <citation type="submission" date="2020-06" db="EMBL/GenBank/DDBJ databases">
        <authorList>
            <person name="Li R."/>
            <person name="Bekaert M."/>
        </authorList>
    </citation>
    <scope>NUCLEOTIDE SEQUENCE [LARGE SCALE GENOMIC DNA]</scope>
    <source>
        <strain evidence="3">wild</strain>
    </source>
</reference>
<name>A0A6J8EDM1_MYTCO</name>
<dbReference type="AlphaFoldDB" id="A0A6J8EDM1"/>
<evidence type="ECO:0008006" key="4">
    <source>
        <dbReference type="Google" id="ProtNLM"/>
    </source>
</evidence>
<accession>A0A6J8EDM1</accession>
<evidence type="ECO:0000256" key="1">
    <source>
        <dbReference type="SAM" id="Phobius"/>
    </source>
</evidence>
<keyword evidence="1" id="KW-1133">Transmembrane helix</keyword>
<dbReference type="OrthoDB" id="6154580at2759"/>
<dbReference type="SUPFAM" id="SSF49854">
    <property type="entry name" value="Spermadhesin, CUB domain"/>
    <property type="match status" value="1"/>
</dbReference>
<dbReference type="InterPro" id="IPR035914">
    <property type="entry name" value="Sperma_CUB_dom_sf"/>
</dbReference>
<keyword evidence="1" id="KW-0812">Transmembrane</keyword>
<feature type="transmembrane region" description="Helical" evidence="1">
    <location>
        <begin position="128"/>
        <end position="152"/>
    </location>
</feature>
<proteinExistence type="predicted"/>
<sequence length="708" mass="77553">MTTPNGIKETSEKLSELNTKLEKATNNEITISSSSSTKRTMTGISYSTEGSNSQTTITKPVKINTTNRVPVFVSVGLTSTEKDIIANGTFTTKSSVSEVFQKTSSIVSEQTTRRNVTDAEEESSPSSYISLIIGALIAIIVTCTFVILCIIYRDKINKNCGKNKVSTRRDEEDNASCHSIFDDNLNIINRLHIHQLPPFKRCPCEQPQQIIQENEPKEEIFNMQKTNPALANIQIHKEQNEGPGIVDDKNVKQKKKKRKQKKFYNKIKHSKLVEFKLKPRTYGKSIFAPDIKQFLADVCCILTIQLKYYTACYGNTGLENLQPSCGIGEKIAVVGVFAFAKELSTSCPTEITILNAAVTPDTCCQYDSNDCYIRYVGSTYRSFYQLCNGNALCNIQVASVTTTCNQFVYLARTNYMTIYYYCISDQGLDPCTSLNTKDSVVFLLNSGYPFPLSGLSSCTCSVEASCASRVRLTAIDLRLGTSTSCGQSITITDGSTVTIFDCSDNNDYLPTTLYISTSHFIQIQIVDNLLLIDGYYFILLEGISSGAELTLSCGSTARDTPSVPSTSLPDCHSTDVTTDSTTTPIATTTEAYVSSVAAITSIKSTYVESMTTSTIAGADTTTDVITVESTNDRTTLYKQVTYTSAEQNFASSGLTSTEKDMIANGTLTTISSVSESLQETSSIVLKQTTEKNVTVTEEQSSPTSSWCK</sequence>
<keyword evidence="1" id="KW-0472">Membrane</keyword>
<organism evidence="2 3">
    <name type="scientific">Mytilus coruscus</name>
    <name type="common">Sea mussel</name>
    <dbReference type="NCBI Taxonomy" id="42192"/>
    <lineage>
        <taxon>Eukaryota</taxon>
        <taxon>Metazoa</taxon>
        <taxon>Spiralia</taxon>
        <taxon>Lophotrochozoa</taxon>
        <taxon>Mollusca</taxon>
        <taxon>Bivalvia</taxon>
        <taxon>Autobranchia</taxon>
        <taxon>Pteriomorphia</taxon>
        <taxon>Mytilida</taxon>
        <taxon>Mytiloidea</taxon>
        <taxon>Mytilidae</taxon>
        <taxon>Mytilinae</taxon>
        <taxon>Mytilus</taxon>
    </lineage>
</organism>
<gene>
    <name evidence="2" type="ORF">MCOR_49706</name>
</gene>
<keyword evidence="3" id="KW-1185">Reference proteome</keyword>
<dbReference type="CDD" id="cd22823">
    <property type="entry name" value="Gal_Rha_Lectin"/>
    <property type="match status" value="1"/>
</dbReference>
<protein>
    <recommendedName>
        <fullName evidence="4">SUEL-type lectin domain-containing protein</fullName>
    </recommendedName>
</protein>